<feature type="domain" description="Carbohydrate kinase PfkB" evidence="6">
    <location>
        <begin position="17"/>
        <end position="313"/>
    </location>
</feature>
<comment type="similarity">
    <text evidence="1">Belongs to the carbohydrate kinase PfkB family.</text>
</comment>
<reference evidence="8" key="1">
    <citation type="journal article" date="2019" name="Int. J. Syst. Evol. Microbiol.">
        <title>The Global Catalogue of Microorganisms (GCM) 10K type strain sequencing project: providing services to taxonomists for standard genome sequencing and annotation.</title>
        <authorList>
            <consortium name="The Broad Institute Genomics Platform"/>
            <consortium name="The Broad Institute Genome Sequencing Center for Infectious Disease"/>
            <person name="Wu L."/>
            <person name="Ma J."/>
        </authorList>
    </citation>
    <scope>NUCLEOTIDE SEQUENCE [LARGE SCALE GENOMIC DNA]</scope>
    <source>
        <strain evidence="8">JCM 17125</strain>
    </source>
</reference>
<keyword evidence="3" id="KW-0547">Nucleotide-binding</keyword>
<dbReference type="InterPro" id="IPR050306">
    <property type="entry name" value="PfkB_Carbo_kinase"/>
</dbReference>
<evidence type="ECO:0000313" key="8">
    <source>
        <dbReference type="Proteomes" id="UP001501468"/>
    </source>
</evidence>
<keyword evidence="2" id="KW-0808">Transferase</keyword>
<dbReference type="InterPro" id="IPR011611">
    <property type="entry name" value="PfkB_dom"/>
</dbReference>
<evidence type="ECO:0000259" key="6">
    <source>
        <dbReference type="Pfam" id="PF00294"/>
    </source>
</evidence>
<dbReference type="EMBL" id="BAABDC010000015">
    <property type="protein sequence ID" value="GAA3722498.1"/>
    <property type="molecule type" value="Genomic_DNA"/>
</dbReference>
<name>A0ABP7ERT8_9MICO</name>
<evidence type="ECO:0000256" key="5">
    <source>
        <dbReference type="ARBA" id="ARBA00022840"/>
    </source>
</evidence>
<dbReference type="SUPFAM" id="SSF53613">
    <property type="entry name" value="Ribokinase-like"/>
    <property type="match status" value="1"/>
</dbReference>
<organism evidence="7 8">
    <name type="scientific">Terrabacter ginsenosidimutans</name>
    <dbReference type="NCBI Taxonomy" id="490575"/>
    <lineage>
        <taxon>Bacteria</taxon>
        <taxon>Bacillati</taxon>
        <taxon>Actinomycetota</taxon>
        <taxon>Actinomycetes</taxon>
        <taxon>Micrococcales</taxon>
        <taxon>Intrasporangiaceae</taxon>
        <taxon>Terrabacter</taxon>
    </lineage>
</organism>
<dbReference type="InterPro" id="IPR002173">
    <property type="entry name" value="Carboh/pur_kinase_PfkB_CS"/>
</dbReference>
<sequence length="324" mass="33274">MPEAEVMSAPTAPVRTLVIGEALVDAVTTQDGRTEEHVGGSPANVAFGLAVLEHPVDLATWIATDERGRRIEDVCRERGVALTAGSQGAPFTSVAHATLDESGAATYVFDLEWQVAAVPGLAAYAHVHTGSIAAVLEPGGSQVRAILAAARELGATVSYDPNARPSLMGRPERARETIEASIALADVVKLSDEDVAWLCPGESLDDVLKAWGDLGPAVVVVTRGGDGAIARVTRTGEQLALPAPRVEVVDTVGAGDSFMAGLVSGLLDAGLLGGAEARERLHGAALADVLPAVERALRAGALTVERAGAYAPARIALSQGQIGH</sequence>
<proteinExistence type="inferred from homology"/>
<gene>
    <name evidence="7" type="ORF">GCM10022399_43580</name>
</gene>
<keyword evidence="4 7" id="KW-0418">Kinase</keyword>
<keyword evidence="8" id="KW-1185">Reference proteome</keyword>
<dbReference type="CDD" id="cd01167">
    <property type="entry name" value="bac_FRK"/>
    <property type="match status" value="1"/>
</dbReference>
<dbReference type="PANTHER" id="PTHR43085:SF1">
    <property type="entry name" value="PSEUDOURIDINE KINASE-RELATED"/>
    <property type="match status" value="1"/>
</dbReference>
<dbReference type="Pfam" id="PF00294">
    <property type="entry name" value="PfkB"/>
    <property type="match status" value="1"/>
</dbReference>
<dbReference type="InterPro" id="IPR029056">
    <property type="entry name" value="Ribokinase-like"/>
</dbReference>
<accession>A0ABP7ERT8</accession>
<dbReference type="PANTHER" id="PTHR43085">
    <property type="entry name" value="HEXOKINASE FAMILY MEMBER"/>
    <property type="match status" value="1"/>
</dbReference>
<dbReference type="PROSITE" id="PS00584">
    <property type="entry name" value="PFKB_KINASES_2"/>
    <property type="match status" value="1"/>
</dbReference>
<comment type="caution">
    <text evidence="7">The sequence shown here is derived from an EMBL/GenBank/DDBJ whole genome shotgun (WGS) entry which is preliminary data.</text>
</comment>
<evidence type="ECO:0000313" key="7">
    <source>
        <dbReference type="EMBL" id="GAA3722498.1"/>
    </source>
</evidence>
<dbReference type="GO" id="GO:0016301">
    <property type="term" value="F:kinase activity"/>
    <property type="evidence" value="ECO:0007669"/>
    <property type="project" value="UniProtKB-KW"/>
</dbReference>
<dbReference type="Proteomes" id="UP001501468">
    <property type="component" value="Unassembled WGS sequence"/>
</dbReference>
<protein>
    <submittedName>
        <fullName evidence="7">Carbohydrate kinase</fullName>
    </submittedName>
</protein>
<evidence type="ECO:0000256" key="3">
    <source>
        <dbReference type="ARBA" id="ARBA00022741"/>
    </source>
</evidence>
<evidence type="ECO:0000256" key="2">
    <source>
        <dbReference type="ARBA" id="ARBA00022679"/>
    </source>
</evidence>
<dbReference type="Gene3D" id="3.40.1190.20">
    <property type="match status" value="1"/>
</dbReference>
<evidence type="ECO:0000256" key="4">
    <source>
        <dbReference type="ARBA" id="ARBA00022777"/>
    </source>
</evidence>
<keyword evidence="5" id="KW-0067">ATP-binding</keyword>
<evidence type="ECO:0000256" key="1">
    <source>
        <dbReference type="ARBA" id="ARBA00010688"/>
    </source>
</evidence>